<dbReference type="RefSeq" id="WP_101535350.1">
    <property type="nucleotide sequence ID" value="NZ_PKUQ01000047.1"/>
</dbReference>
<dbReference type="CDD" id="cd24073">
    <property type="entry name" value="ASKHA_ATPase_ROK_CYANR"/>
    <property type="match status" value="1"/>
</dbReference>
<keyword evidence="3" id="KW-1185">Reference proteome</keyword>
<dbReference type="SUPFAM" id="SSF46785">
    <property type="entry name" value="Winged helix' DNA-binding domain"/>
    <property type="match status" value="1"/>
</dbReference>
<evidence type="ECO:0000256" key="1">
    <source>
        <dbReference type="ARBA" id="ARBA00006479"/>
    </source>
</evidence>
<sequence length="412" mass="45238">MTNPNKKQSQIPEQRSQGRHLVFSHIRNNLQMARIDIANATGMSPATVTAITAELITAGLIEEVQRVVEPGQSKRGRPRVDLKLRGKAHIVVGMKVTAKLITAVVMDLEGNQLGKAQTTIPRRLLSREDLMKLIPELVAKAAQSANLDVSDLSAIGIGIPGTVKADTGFVDWCPLIEEQEFNLKHLLQEVLPMPCFIENDANAVAMAELWFGFGRDVPDFLVVTIEQGVGLGIVLGGKIFRGTQGFGAEFGHTKVQIEGALCRCGQRGCLEAYVADYALLREAELFSHWSDEPNTEQRLIQLYDSAKSGDLTAKSIFDRASRMFAMGLANLVNLFDPALVILAGEQMRFDYLYAQPVFDAVKESTIQRGHHAPEIRIHKWGDMMWAKGAAAYALEEVVGLSMDQLNNGETAT</sequence>
<dbReference type="InterPro" id="IPR036388">
    <property type="entry name" value="WH-like_DNA-bd_sf"/>
</dbReference>
<accession>A0A2N5XMH9</accession>
<dbReference type="EMBL" id="PKUQ01000047">
    <property type="protein sequence ID" value="PLW75648.1"/>
    <property type="molecule type" value="Genomic_DNA"/>
</dbReference>
<gene>
    <name evidence="2" type="ORF">C0081_18560</name>
</gene>
<dbReference type="InterPro" id="IPR036390">
    <property type="entry name" value="WH_DNA-bd_sf"/>
</dbReference>
<dbReference type="InterPro" id="IPR043129">
    <property type="entry name" value="ATPase_NBD"/>
</dbReference>
<dbReference type="OrthoDB" id="9810372at2"/>
<dbReference type="InterPro" id="IPR049874">
    <property type="entry name" value="ROK_cs"/>
</dbReference>
<dbReference type="AlphaFoldDB" id="A0A2N5XMH9"/>
<evidence type="ECO:0000313" key="2">
    <source>
        <dbReference type="EMBL" id="PLW75648.1"/>
    </source>
</evidence>
<dbReference type="SUPFAM" id="SSF53067">
    <property type="entry name" value="Actin-like ATPase domain"/>
    <property type="match status" value="1"/>
</dbReference>
<dbReference type="Gene3D" id="3.30.420.40">
    <property type="match status" value="2"/>
</dbReference>
<dbReference type="PROSITE" id="PS01125">
    <property type="entry name" value="ROK"/>
    <property type="match status" value="1"/>
</dbReference>
<dbReference type="Pfam" id="PF00480">
    <property type="entry name" value="ROK"/>
    <property type="match status" value="1"/>
</dbReference>
<reference evidence="2 3" key="1">
    <citation type="submission" date="2018-01" db="EMBL/GenBank/DDBJ databases">
        <title>The draft genome sequence of Cohaesibacter sp. H1304.</title>
        <authorList>
            <person name="Wang N.-N."/>
            <person name="Du Z.-J."/>
        </authorList>
    </citation>
    <scope>NUCLEOTIDE SEQUENCE [LARGE SCALE GENOMIC DNA]</scope>
    <source>
        <strain evidence="2 3">H1304</strain>
    </source>
</reference>
<organism evidence="2 3">
    <name type="scientific">Cohaesibacter celericrescens</name>
    <dbReference type="NCBI Taxonomy" id="2067669"/>
    <lineage>
        <taxon>Bacteria</taxon>
        <taxon>Pseudomonadati</taxon>
        <taxon>Pseudomonadota</taxon>
        <taxon>Alphaproteobacteria</taxon>
        <taxon>Hyphomicrobiales</taxon>
        <taxon>Cohaesibacteraceae</taxon>
    </lineage>
</organism>
<dbReference type="PANTHER" id="PTHR18964:SF149">
    <property type="entry name" value="BIFUNCTIONAL UDP-N-ACETYLGLUCOSAMINE 2-EPIMERASE_N-ACETYLMANNOSAMINE KINASE"/>
    <property type="match status" value="1"/>
</dbReference>
<protein>
    <submittedName>
        <fullName evidence="2">Sugar kinase</fullName>
    </submittedName>
</protein>
<dbReference type="Proteomes" id="UP000234881">
    <property type="component" value="Unassembled WGS sequence"/>
</dbReference>
<dbReference type="PANTHER" id="PTHR18964">
    <property type="entry name" value="ROK (REPRESSOR, ORF, KINASE) FAMILY"/>
    <property type="match status" value="1"/>
</dbReference>
<dbReference type="Gene3D" id="1.10.10.10">
    <property type="entry name" value="Winged helix-like DNA-binding domain superfamily/Winged helix DNA-binding domain"/>
    <property type="match status" value="1"/>
</dbReference>
<proteinExistence type="inferred from homology"/>
<keyword evidence="2" id="KW-0418">Kinase</keyword>
<dbReference type="GO" id="GO:0016301">
    <property type="term" value="F:kinase activity"/>
    <property type="evidence" value="ECO:0007669"/>
    <property type="project" value="UniProtKB-KW"/>
</dbReference>
<name>A0A2N5XMH9_9HYPH</name>
<keyword evidence="2" id="KW-0808">Transferase</keyword>
<evidence type="ECO:0000313" key="3">
    <source>
        <dbReference type="Proteomes" id="UP000234881"/>
    </source>
</evidence>
<comment type="caution">
    <text evidence="2">The sequence shown here is derived from an EMBL/GenBank/DDBJ whole genome shotgun (WGS) entry which is preliminary data.</text>
</comment>
<dbReference type="InterPro" id="IPR000600">
    <property type="entry name" value="ROK"/>
</dbReference>
<comment type="similarity">
    <text evidence="1">Belongs to the ROK (NagC/XylR) family.</text>
</comment>